<dbReference type="HAMAP" id="MF_00366">
    <property type="entry name" value="RNApol_bact_RpoZ"/>
    <property type="match status" value="1"/>
</dbReference>
<dbReference type="InterPro" id="IPR006110">
    <property type="entry name" value="Pol_omega/Rpo6/RPB6"/>
</dbReference>
<sequence length="65" mass="7326">MRPPSINKLMKVSDSKYAIVVAVAKRARALSELHKKDENWRLSSMVSLALDEVSGGKVRIKYKKP</sequence>
<dbReference type="STRING" id="643648.Slip_0855"/>
<dbReference type="AlphaFoldDB" id="D7CLQ0"/>
<dbReference type="SUPFAM" id="SSF63562">
    <property type="entry name" value="RPB6/omega subunit-like"/>
    <property type="match status" value="1"/>
</dbReference>
<evidence type="ECO:0000256" key="9">
    <source>
        <dbReference type="ARBA" id="ARBA00048552"/>
    </source>
</evidence>
<comment type="subunit">
    <text evidence="10">The RNAP catalytic core consists of 2 alpha, 1 beta, 1 beta' and 1 omega subunit. When a sigma factor is associated with the core the holoenzyme is formed, which can initiate transcription.</text>
</comment>
<reference evidence="11 12" key="2">
    <citation type="journal article" date="2010" name="Stand. Genomic Sci.">
        <title>Complete genome sequence of Syntrophothermus lipocalidus type strain (TGB-C1).</title>
        <authorList>
            <person name="Djao O.D."/>
            <person name="Zhang X."/>
            <person name="Lucas S."/>
            <person name="Lapidus A."/>
            <person name="Del Rio T.G."/>
            <person name="Nolan M."/>
            <person name="Tice H."/>
            <person name="Cheng J.F."/>
            <person name="Han C."/>
            <person name="Tapia R."/>
            <person name="Goodwin L."/>
            <person name="Pitluck S."/>
            <person name="Liolios K."/>
            <person name="Ivanova N."/>
            <person name="Mavromatis K."/>
            <person name="Mikhailova N."/>
            <person name="Ovchinnikova G."/>
            <person name="Pati A."/>
            <person name="Brambilla E."/>
            <person name="Chen A."/>
            <person name="Palaniappan K."/>
            <person name="Land M."/>
            <person name="Hauser L."/>
            <person name="Chang Y.J."/>
            <person name="Jeffries C.D."/>
            <person name="Rohde M."/>
            <person name="Sikorski J."/>
            <person name="Spring S."/>
            <person name="Goker M."/>
            <person name="Detter J.C."/>
            <person name="Woyke T."/>
            <person name="Bristow J."/>
            <person name="Eisen J.A."/>
            <person name="Markowitz V."/>
            <person name="Hugenholtz P."/>
            <person name="Kyrpides N.C."/>
            <person name="Klenk H.P."/>
        </authorList>
    </citation>
    <scope>NUCLEOTIDE SEQUENCE [LARGE SCALE GENOMIC DNA]</scope>
    <source>
        <strain evidence="12">DSM 12680 / TGB-C1</strain>
    </source>
</reference>
<dbReference type="GO" id="GO:0003899">
    <property type="term" value="F:DNA-directed RNA polymerase activity"/>
    <property type="evidence" value="ECO:0007669"/>
    <property type="project" value="UniProtKB-UniRule"/>
</dbReference>
<dbReference type="eggNOG" id="COG1758">
    <property type="taxonomic scope" value="Bacteria"/>
</dbReference>
<comment type="function">
    <text evidence="10">Promotes RNA polymerase assembly. Latches the N- and C-terminal regions of the beta' subunit thereby facilitating its interaction with the beta and alpha subunits.</text>
</comment>
<evidence type="ECO:0000256" key="1">
    <source>
        <dbReference type="ARBA" id="ARBA00006711"/>
    </source>
</evidence>
<keyword evidence="7 10" id="KW-0804">Transcription</keyword>
<keyword evidence="5 10" id="KW-0808">Transferase</keyword>
<reference evidence="12" key="1">
    <citation type="journal article" date="2010" name="Stand. Genomic Sci.">
        <title>Complete genome sequence of Syntrophothermus lipocalidus type strain (TGB-C1T).</title>
        <authorList>
            <consortium name="US DOE Joint Genome Institute (JGI-PGF)"/>
            <person name="Djao O."/>
            <person name="Zhang X."/>
            <person name="Lucas S."/>
            <person name="Lapidus A."/>
            <person name="Glavina Del Rio T."/>
            <person name="Nolan M."/>
            <person name="Tice H."/>
            <person name="Cheng J."/>
            <person name="Han C."/>
            <person name="Tapia R."/>
            <person name="Goodwin L."/>
            <person name="Pitluck S."/>
            <person name="Liolios K."/>
            <person name="Ivanova N."/>
            <person name="Mavromatis K."/>
            <person name="Mikhailova N."/>
            <person name="Ovchinnikova G."/>
            <person name="Pati A."/>
            <person name="Brambilla E."/>
            <person name="Chen A."/>
            <person name="Palaniappan K."/>
            <person name="Land M."/>
            <person name="Hauser L."/>
            <person name="Chang Y."/>
            <person name="Jeffries C."/>
            <person name="Rohde M."/>
            <person name="Sikorski J."/>
            <person name="Spring S."/>
            <person name="Goker M."/>
            <person name="Detter J."/>
            <person name="Woyke T."/>
            <person name="Bristow J."/>
            <person name="Eisen J."/>
            <person name="Markowitz V."/>
            <person name="Hugenholtz P."/>
            <person name="Kyrpides N."/>
            <person name="Klenk H."/>
        </authorList>
    </citation>
    <scope>NUCLEOTIDE SEQUENCE [LARGE SCALE GENOMIC DNA]</scope>
    <source>
        <strain evidence="12">DSM 12680 / TGB-C1</strain>
    </source>
</reference>
<evidence type="ECO:0000256" key="7">
    <source>
        <dbReference type="ARBA" id="ARBA00023163"/>
    </source>
</evidence>
<keyword evidence="4 10" id="KW-0240">DNA-directed RNA polymerase</keyword>
<dbReference type="KEGG" id="slp:Slip_0855"/>
<dbReference type="Pfam" id="PF01192">
    <property type="entry name" value="RNA_pol_Rpb6"/>
    <property type="match status" value="1"/>
</dbReference>
<evidence type="ECO:0000256" key="6">
    <source>
        <dbReference type="ARBA" id="ARBA00022695"/>
    </source>
</evidence>
<dbReference type="GO" id="GO:0000428">
    <property type="term" value="C:DNA-directed RNA polymerase complex"/>
    <property type="evidence" value="ECO:0007669"/>
    <property type="project" value="UniProtKB-KW"/>
</dbReference>
<evidence type="ECO:0000313" key="12">
    <source>
        <dbReference type="Proteomes" id="UP000000378"/>
    </source>
</evidence>
<evidence type="ECO:0000256" key="4">
    <source>
        <dbReference type="ARBA" id="ARBA00022478"/>
    </source>
</evidence>
<dbReference type="GO" id="GO:0003677">
    <property type="term" value="F:DNA binding"/>
    <property type="evidence" value="ECO:0007669"/>
    <property type="project" value="UniProtKB-UniRule"/>
</dbReference>
<evidence type="ECO:0000256" key="10">
    <source>
        <dbReference type="HAMAP-Rule" id="MF_00366"/>
    </source>
</evidence>
<evidence type="ECO:0000256" key="2">
    <source>
        <dbReference type="ARBA" id="ARBA00012418"/>
    </source>
</evidence>
<dbReference type="InterPro" id="IPR003716">
    <property type="entry name" value="DNA-dir_RNA_pol_omega"/>
</dbReference>
<protein>
    <recommendedName>
        <fullName evidence="3 10">DNA-directed RNA polymerase subunit omega</fullName>
        <shortName evidence="10">RNAP omega subunit</shortName>
        <ecNumber evidence="2 10">2.7.7.6</ecNumber>
    </recommendedName>
    <alternativeName>
        <fullName evidence="10">RNA polymerase omega subunit</fullName>
    </alternativeName>
    <alternativeName>
        <fullName evidence="8 10">Transcriptase subunit omega</fullName>
    </alternativeName>
</protein>
<evidence type="ECO:0000256" key="8">
    <source>
        <dbReference type="ARBA" id="ARBA00029924"/>
    </source>
</evidence>
<dbReference type="SMART" id="SM01409">
    <property type="entry name" value="RNA_pol_Rpb6"/>
    <property type="match status" value="1"/>
</dbReference>
<comment type="catalytic activity">
    <reaction evidence="9 10">
        <text>RNA(n) + a ribonucleoside 5'-triphosphate = RNA(n+1) + diphosphate</text>
        <dbReference type="Rhea" id="RHEA:21248"/>
        <dbReference type="Rhea" id="RHEA-COMP:14527"/>
        <dbReference type="Rhea" id="RHEA-COMP:17342"/>
        <dbReference type="ChEBI" id="CHEBI:33019"/>
        <dbReference type="ChEBI" id="CHEBI:61557"/>
        <dbReference type="ChEBI" id="CHEBI:140395"/>
        <dbReference type="EC" id="2.7.7.6"/>
    </reaction>
</comment>
<dbReference type="InterPro" id="IPR036161">
    <property type="entry name" value="RPB6/omega-like_sf"/>
</dbReference>
<organism evidence="11 12">
    <name type="scientific">Syntrophothermus lipocalidus (strain DSM 12680 / TGB-C1)</name>
    <dbReference type="NCBI Taxonomy" id="643648"/>
    <lineage>
        <taxon>Bacteria</taxon>
        <taxon>Bacillati</taxon>
        <taxon>Bacillota</taxon>
        <taxon>Clostridia</taxon>
        <taxon>Eubacteriales</taxon>
        <taxon>Syntrophomonadaceae</taxon>
        <taxon>Syntrophothermus</taxon>
    </lineage>
</organism>
<dbReference type="Gene3D" id="3.90.940.10">
    <property type="match status" value="1"/>
</dbReference>
<dbReference type="NCBIfam" id="TIGR00690">
    <property type="entry name" value="rpoZ"/>
    <property type="match status" value="1"/>
</dbReference>
<dbReference type="RefSeq" id="WP_013175037.1">
    <property type="nucleotide sequence ID" value="NC_014220.1"/>
</dbReference>
<name>D7CLQ0_SYNLT</name>
<accession>D7CLQ0</accession>
<evidence type="ECO:0000256" key="5">
    <source>
        <dbReference type="ARBA" id="ARBA00022679"/>
    </source>
</evidence>
<comment type="similarity">
    <text evidence="1 10">Belongs to the RNA polymerase subunit omega family.</text>
</comment>
<keyword evidence="6 10" id="KW-0548">Nucleotidyltransferase</keyword>
<evidence type="ECO:0000313" key="11">
    <source>
        <dbReference type="EMBL" id="ADI01635.1"/>
    </source>
</evidence>
<proteinExistence type="inferred from homology"/>
<gene>
    <name evidence="10" type="primary">rpoZ</name>
    <name evidence="11" type="ordered locus">Slip_0855</name>
</gene>
<dbReference type="GO" id="GO:0006351">
    <property type="term" value="P:DNA-templated transcription"/>
    <property type="evidence" value="ECO:0007669"/>
    <property type="project" value="UniProtKB-UniRule"/>
</dbReference>
<dbReference type="HOGENOM" id="CLU_125406_6_1_9"/>
<dbReference type="EC" id="2.7.7.6" evidence="2 10"/>
<dbReference type="Proteomes" id="UP000000378">
    <property type="component" value="Chromosome"/>
</dbReference>
<keyword evidence="12" id="KW-1185">Reference proteome</keyword>
<evidence type="ECO:0000256" key="3">
    <source>
        <dbReference type="ARBA" id="ARBA00013725"/>
    </source>
</evidence>
<dbReference type="EMBL" id="CP002048">
    <property type="protein sequence ID" value="ADI01635.1"/>
    <property type="molecule type" value="Genomic_DNA"/>
</dbReference>
<dbReference type="OrthoDB" id="2084579at2"/>